<reference evidence="1 2" key="1">
    <citation type="submission" date="2018-09" db="EMBL/GenBank/DDBJ databases">
        <title>Nocardia yunnanensis sp. nov., an actinomycete isolated from a soil sample.</title>
        <authorList>
            <person name="Zhang J."/>
        </authorList>
    </citation>
    <scope>NUCLEOTIDE SEQUENCE [LARGE SCALE GENOMIC DNA]</scope>
    <source>
        <strain evidence="1 2">CFHS0054</strain>
    </source>
</reference>
<dbReference type="OrthoDB" id="4234112at2"/>
<gene>
    <name evidence="1" type="ORF">D7D52_37385</name>
</gene>
<dbReference type="RefSeq" id="WP_120743640.1">
    <property type="nucleotide sequence ID" value="NZ_CP032568.1"/>
</dbReference>
<dbReference type="Proteomes" id="UP000267164">
    <property type="component" value="Chromosome"/>
</dbReference>
<dbReference type="EMBL" id="CP032568">
    <property type="protein sequence ID" value="AYF78557.1"/>
    <property type="molecule type" value="Genomic_DNA"/>
</dbReference>
<keyword evidence="2" id="KW-1185">Reference proteome</keyword>
<dbReference type="KEGG" id="nyu:D7D52_37385"/>
<name>A0A386ZLW0_9NOCA</name>
<evidence type="ECO:0000313" key="1">
    <source>
        <dbReference type="EMBL" id="AYF78557.1"/>
    </source>
</evidence>
<evidence type="ECO:0000313" key="2">
    <source>
        <dbReference type="Proteomes" id="UP000267164"/>
    </source>
</evidence>
<proteinExistence type="predicted"/>
<protein>
    <submittedName>
        <fullName evidence="1">Uncharacterized protein</fullName>
    </submittedName>
</protein>
<organism evidence="1 2">
    <name type="scientific">Nocardia yunnanensis</name>
    <dbReference type="NCBI Taxonomy" id="2382165"/>
    <lineage>
        <taxon>Bacteria</taxon>
        <taxon>Bacillati</taxon>
        <taxon>Actinomycetota</taxon>
        <taxon>Actinomycetes</taxon>
        <taxon>Mycobacteriales</taxon>
        <taxon>Nocardiaceae</taxon>
        <taxon>Nocardia</taxon>
    </lineage>
</organism>
<sequence>MPDQTRELYRDELEDLTFALVAYRRREPNRKGGRKSNNNGLAAECDCGRKIRVSKSVLKTAPIYCGSCGTEFRAEVK</sequence>
<dbReference type="AlphaFoldDB" id="A0A386ZLW0"/>
<accession>A0A386ZLW0</accession>